<dbReference type="EMBL" id="AZBU02000010">
    <property type="protein sequence ID" value="TKR62698.1"/>
    <property type="molecule type" value="Genomic_DNA"/>
</dbReference>
<reference evidence="2 3" key="1">
    <citation type="journal article" date="2015" name="Genome Biol.">
        <title>Comparative genomics of Steinernema reveals deeply conserved gene regulatory networks.</title>
        <authorList>
            <person name="Dillman A.R."/>
            <person name="Macchietto M."/>
            <person name="Porter C.F."/>
            <person name="Rogers A."/>
            <person name="Williams B."/>
            <person name="Antoshechkin I."/>
            <person name="Lee M.M."/>
            <person name="Goodwin Z."/>
            <person name="Lu X."/>
            <person name="Lewis E.E."/>
            <person name="Goodrich-Blair H."/>
            <person name="Stock S.P."/>
            <person name="Adams B.J."/>
            <person name="Sternberg P.W."/>
            <person name="Mortazavi A."/>
        </authorList>
    </citation>
    <scope>NUCLEOTIDE SEQUENCE [LARGE SCALE GENOMIC DNA]</scope>
    <source>
        <strain evidence="2 3">ALL</strain>
    </source>
</reference>
<evidence type="ECO:0000313" key="2">
    <source>
        <dbReference type="EMBL" id="TKR62698.1"/>
    </source>
</evidence>
<gene>
    <name evidence="2" type="ORF">L596_026620</name>
</gene>
<accession>A0A4U5M1W5</accession>
<organism evidence="2 3">
    <name type="scientific">Steinernema carpocapsae</name>
    <name type="common">Entomopathogenic nematode</name>
    <dbReference type="NCBI Taxonomy" id="34508"/>
    <lineage>
        <taxon>Eukaryota</taxon>
        <taxon>Metazoa</taxon>
        <taxon>Ecdysozoa</taxon>
        <taxon>Nematoda</taxon>
        <taxon>Chromadorea</taxon>
        <taxon>Rhabditida</taxon>
        <taxon>Tylenchina</taxon>
        <taxon>Panagrolaimomorpha</taxon>
        <taxon>Strongyloidoidea</taxon>
        <taxon>Steinernematidae</taxon>
        <taxon>Steinernema</taxon>
    </lineage>
</organism>
<evidence type="ECO:0000313" key="3">
    <source>
        <dbReference type="Proteomes" id="UP000298663"/>
    </source>
</evidence>
<comment type="caution">
    <text evidence="2">The sequence shown here is derived from an EMBL/GenBank/DDBJ whole genome shotgun (WGS) entry which is preliminary data.</text>
</comment>
<keyword evidence="1" id="KW-0472">Membrane</keyword>
<proteinExistence type="predicted"/>
<name>A0A4U5M1W5_STECR</name>
<protein>
    <submittedName>
        <fullName evidence="2">Uncharacterized protein</fullName>
    </submittedName>
</protein>
<feature type="transmembrane region" description="Helical" evidence="1">
    <location>
        <begin position="12"/>
        <end position="28"/>
    </location>
</feature>
<keyword evidence="1" id="KW-0812">Transmembrane</keyword>
<reference evidence="2 3" key="2">
    <citation type="journal article" date="2019" name="G3 (Bethesda)">
        <title>Hybrid Assembly of the Genome of the Entomopathogenic Nematode Steinernema carpocapsae Identifies the X-Chromosome.</title>
        <authorList>
            <person name="Serra L."/>
            <person name="Macchietto M."/>
            <person name="Macias-Munoz A."/>
            <person name="McGill C.J."/>
            <person name="Rodriguez I.M."/>
            <person name="Rodriguez B."/>
            <person name="Murad R."/>
            <person name="Mortazavi A."/>
        </authorList>
    </citation>
    <scope>NUCLEOTIDE SEQUENCE [LARGE SCALE GENOMIC DNA]</scope>
    <source>
        <strain evidence="2 3">ALL</strain>
    </source>
</reference>
<dbReference type="AlphaFoldDB" id="A0A4U5M1W5"/>
<evidence type="ECO:0000256" key="1">
    <source>
        <dbReference type="SAM" id="Phobius"/>
    </source>
</evidence>
<keyword evidence="1" id="KW-1133">Transmembrane helix</keyword>
<dbReference type="Proteomes" id="UP000298663">
    <property type="component" value="Unassembled WGS sequence"/>
</dbReference>
<keyword evidence="3" id="KW-1185">Reference proteome</keyword>
<sequence length="119" mass="13810">MCNGIVRKLESVLRVSICFAIAVIFYVIEPLEKFIQRDGHLYIDQNEGDVNVPISFFTVVFENWTIREAFHRDNVFSKFPMVKDTLEKVEKILGANYKLNTRACPDAPWVNAIHLKVKH</sequence>